<sequence>MDIVGGVEDYGTSFPNLLKISPFNDAHLADLMGFSLDHVLRGAAASGKWLISP</sequence>
<accession>A0A0B4XBD9</accession>
<organism evidence="1 2">
    <name type="scientific">Rhizobium gallicum bv. gallicum R602sp</name>
    <dbReference type="NCBI Taxonomy" id="1041138"/>
    <lineage>
        <taxon>Bacteria</taxon>
        <taxon>Pseudomonadati</taxon>
        <taxon>Pseudomonadota</taxon>
        <taxon>Alphaproteobacteria</taxon>
        <taxon>Hyphomicrobiales</taxon>
        <taxon>Rhizobiaceae</taxon>
        <taxon>Rhizobium/Agrobacterium group</taxon>
        <taxon>Rhizobium</taxon>
    </lineage>
</organism>
<evidence type="ECO:0000313" key="1">
    <source>
        <dbReference type="EMBL" id="AJD43913.1"/>
    </source>
</evidence>
<evidence type="ECO:0000313" key="2">
    <source>
        <dbReference type="Proteomes" id="UP000031368"/>
    </source>
</evidence>
<dbReference type="Proteomes" id="UP000031368">
    <property type="component" value="Plasmid pRgalR602b"/>
</dbReference>
<dbReference type="AlphaFoldDB" id="A0A0B4XBD9"/>
<protein>
    <submittedName>
        <fullName evidence="1">Uncharacterized protein</fullName>
    </submittedName>
</protein>
<gene>
    <name evidence="1" type="ORF">RGR602_PB00382</name>
</gene>
<geneLocation type="plasmid" evidence="1 2">
    <name>pRgalR602b</name>
</geneLocation>
<keyword evidence="2" id="KW-1185">Reference proteome</keyword>
<keyword evidence="1" id="KW-0614">Plasmid</keyword>
<proteinExistence type="predicted"/>
<name>A0A0B4XBD9_9HYPH</name>
<reference evidence="1 2" key="1">
    <citation type="submission" date="2013-11" db="EMBL/GenBank/DDBJ databases">
        <title>Complete genome sequence of Rhizobium gallicum bv. gallicum R602.</title>
        <authorList>
            <person name="Bustos P."/>
            <person name="Santamaria R.I."/>
            <person name="Lozano L."/>
            <person name="Acosta J.L."/>
            <person name="Ormeno-Orrillo E."/>
            <person name="Rogel M.A."/>
            <person name="Romero D."/>
            <person name="Cevallos M.A."/>
            <person name="Martinez-Romero E."/>
            <person name="Gonzalez V."/>
        </authorList>
    </citation>
    <scope>NUCLEOTIDE SEQUENCE [LARGE SCALE GENOMIC DNA]</scope>
    <source>
        <strain evidence="1 2">R602</strain>
        <plasmid evidence="1 2">pRgalR602b</plasmid>
    </source>
</reference>
<dbReference type="EMBL" id="CP006879">
    <property type="protein sequence ID" value="AJD43913.1"/>
    <property type="molecule type" value="Genomic_DNA"/>
</dbReference>
<dbReference type="KEGG" id="rga:RGR602_PB00382"/>
<dbReference type="HOGENOM" id="CLU_3065461_0_0_5"/>